<dbReference type="EMBL" id="GADI01005323">
    <property type="protein sequence ID" value="JAA68485.1"/>
    <property type="molecule type" value="mRNA"/>
</dbReference>
<accession>A0A0K8RBG9</accession>
<feature type="chain" id="PRO_5005516681" evidence="1">
    <location>
        <begin position="24"/>
        <end position="121"/>
    </location>
</feature>
<reference evidence="2" key="1">
    <citation type="submission" date="2012-12" db="EMBL/GenBank/DDBJ databases">
        <title>Identification and characterization of a phenylalanine ammonia-lyase gene family in Isatis indigotica Fort.</title>
        <authorList>
            <person name="Liu Q."/>
            <person name="Chen J."/>
            <person name="Zhou X."/>
            <person name="Di P."/>
            <person name="Xiao Y."/>
            <person name="Xuan H."/>
            <person name="Zhang L."/>
            <person name="Chen W."/>
        </authorList>
    </citation>
    <scope>NUCLEOTIDE SEQUENCE</scope>
    <source>
        <tissue evidence="2">Salivary gland</tissue>
    </source>
</reference>
<organism evidence="2">
    <name type="scientific">Ixodes ricinus</name>
    <name type="common">Common tick</name>
    <name type="synonym">Acarus ricinus</name>
    <dbReference type="NCBI Taxonomy" id="34613"/>
    <lineage>
        <taxon>Eukaryota</taxon>
        <taxon>Metazoa</taxon>
        <taxon>Ecdysozoa</taxon>
        <taxon>Arthropoda</taxon>
        <taxon>Chelicerata</taxon>
        <taxon>Arachnida</taxon>
        <taxon>Acari</taxon>
        <taxon>Parasitiformes</taxon>
        <taxon>Ixodida</taxon>
        <taxon>Ixodoidea</taxon>
        <taxon>Ixodidae</taxon>
        <taxon>Ixodinae</taxon>
        <taxon>Ixodes</taxon>
    </lineage>
</organism>
<evidence type="ECO:0000256" key="1">
    <source>
        <dbReference type="SAM" id="SignalP"/>
    </source>
</evidence>
<proteinExistence type="evidence at transcript level"/>
<evidence type="ECO:0000313" key="2">
    <source>
        <dbReference type="EMBL" id="JAA68485.1"/>
    </source>
</evidence>
<keyword evidence="1" id="KW-0732">Signal</keyword>
<sequence>MLPINKMQLVVFVVVLILPALQSGGFLSGTAVHKNCMDLLDECGEIECKLRGGGNFQDYNPLFCELECSGSVMPKVPRGVCQGDVVTCDSSTEESLKNWRQKLETTKNRVLESWCPSFQNK</sequence>
<feature type="signal peptide" evidence="1">
    <location>
        <begin position="1"/>
        <end position="23"/>
    </location>
</feature>
<dbReference type="AlphaFoldDB" id="A0A0K8RBG9"/>
<name>A0A0K8RBG9_IXORI</name>
<protein>
    <submittedName>
        <fullName evidence="2">Putative ixodes 10 kDa peptide protein</fullName>
    </submittedName>
</protein>